<proteinExistence type="predicted"/>
<accession>A0A9X7UXS9</accession>
<gene>
    <name evidence="1" type="ORF">GJQ55_05560</name>
</gene>
<organism evidence="1 2">
    <name type="scientific">Venatoribacter cucullus</name>
    <dbReference type="NCBI Taxonomy" id="2661630"/>
    <lineage>
        <taxon>Bacteria</taxon>
        <taxon>Pseudomonadati</taxon>
        <taxon>Pseudomonadota</taxon>
        <taxon>Gammaproteobacteria</taxon>
        <taxon>Oceanospirillales</taxon>
        <taxon>Oceanospirillaceae</taxon>
        <taxon>Venatoribacter</taxon>
    </lineage>
</organism>
<dbReference type="RefSeq" id="WP_228346526.1">
    <property type="nucleotide sequence ID" value="NZ_CP046056.1"/>
</dbReference>
<evidence type="ECO:0000313" key="1">
    <source>
        <dbReference type="EMBL" id="QQD23978.1"/>
    </source>
</evidence>
<name>A0A9X7UXS9_9GAMM</name>
<dbReference type="EMBL" id="CP046056">
    <property type="protein sequence ID" value="QQD23978.1"/>
    <property type="molecule type" value="Genomic_DNA"/>
</dbReference>
<dbReference type="KEGG" id="vcw:GJQ55_05560"/>
<dbReference type="AlphaFoldDB" id="A0A9X7UXS9"/>
<evidence type="ECO:0000313" key="2">
    <source>
        <dbReference type="Proteomes" id="UP000596074"/>
    </source>
</evidence>
<sequence>MPLATRLESSKRCYWLCQTSGWNEWAGTTLAATPAWSYWAPCARKIESKKQKAKSKNKKIKNSSGLRPPKAIQVAAVFPAHSGQPAGKKSR</sequence>
<keyword evidence="2" id="KW-1185">Reference proteome</keyword>
<reference evidence="1 2" key="1">
    <citation type="submission" date="2019-11" db="EMBL/GenBank/DDBJ databases">
        <title>Venatorbacter sp. nov. a predator of Campylobacter and other Gram-negative bacteria.</title>
        <authorList>
            <person name="Saeedi A."/>
            <person name="Cummings N.J."/>
            <person name="Connerton I.F."/>
            <person name="Connerton P.L."/>
        </authorList>
    </citation>
    <scope>NUCLEOTIDE SEQUENCE [LARGE SCALE GENOMIC DNA]</scope>
    <source>
        <strain evidence="1">XL5</strain>
    </source>
</reference>
<dbReference type="Proteomes" id="UP000596074">
    <property type="component" value="Chromosome"/>
</dbReference>
<protein>
    <submittedName>
        <fullName evidence="1">Uncharacterized protein</fullName>
    </submittedName>
</protein>